<evidence type="ECO:0000313" key="1">
    <source>
        <dbReference type="EMBL" id="KAI3355702.1"/>
    </source>
</evidence>
<keyword evidence="2" id="KW-1185">Reference proteome</keyword>
<accession>A0ACB8VLD4</accession>
<protein>
    <submittedName>
        <fullName evidence="1">Uncharacterized protein</fullName>
    </submittedName>
</protein>
<sequence>MHEQAHTSSPPLTLGNSRVVEGPAPLKELGSRAQAMRGGLGFVEAPCHDCYPNHIAPAPHGPSCGGEPTGRRAHVRHFLGLSPAGEGGRCAEMAMVCLTDFEEYAKEHLSKATWDYYAAGADECCTRDDNLLAYKRIRLRPRILRDVSMSDTRTTVQGTEISFPVGIAPTAFHCLAWHEGEVATARATEALNTCYITSTYSTCSVEEIAAAAPNGYRWFQLYVYRDRKLSEQIVHRVEALSYKALVLTVDVPYTGKRRNDIRNQFKLPPHLKVKNFDGVFQETGGPEEYGIPANTLDPSISWKDVYWLQSITRLPIIIKGILTKEDAELAVEHGVQGIIVSNHGGRQLDGGPASNEIDALPEIVDTVQGRIEVYVDGGIRTGSDVLKSLALGAKCVFIGRPAVWGLAYKGEEGLREVLQILNDEFRLSMALSGTWQKSTGTSFSSLNSKRPAEGSTEDDNRSLQTKPTVLNRSLSHITTKKVEDDHLKTPDFITKSQRNNSPQPQEANEMGGSGDDSGPGRLSRRFSRLGSRHQSRDPPRPPAQPERPPAPPAQQDDRPPPPAPAPAPAPAPSPTPMEMPPKRPDKATKPKLPPRPLSKVFSSTQHGDAVLQGFDCFRADETLCDVVLVPGDSKEKFPVHRVIMASSSDYFKAMFTGGMREQEMREIKLHGVTKLGLKNIIDFIYTSKVTLDMGNLQDTLEAANFLQVMPVLSFCNQLLSSEITIDNCVEVERIATDLLLEDVQQNIGEFVSKNLSALVECSRYLQLSETTMANALSSNSLEGFSEMELYHIAREWLDHDPPNRRSSVYALMRHIRFPLMSPSELIQISQDDEEEGDSMMRSATACVNLLLEASNYQMMPFMQPALQTERTQIRSDATHILALGGVMRQQLVVSRELRLYDEKTGHWKALKPMEAPRYQHGVALLGGFLFIVGGQSTYDTKGKTAIDSAYRYDPRFDKWLQIASLNEKRTFFHLSALNGKLFAVGGRNASGEIDTVECYNLKKNEWTFVNSMVEPHYGHAGTVHGDLMYISGGITRDTFQKELWCYDPAADTWSRRADMMELRGLHCMCTVGDKLYVMGGNHFRGSSDYDDVLGCEYYSPETDQWTVVAPMPRGQSDVGVTVFNGQIYVVGGYSWNSRCMVDIVQRYDPEQDVWDRVFNVLEPLGGIRACTMTVHLPEGSVDEAQIQEYCRGDTKLSVFEGDIRDGDFLRKACRGASIVFHIASIIDVTDSVEYNELYGVNVKGTQLLLEACIQENVVSFIYTSTIEVMGPNPRGDPIINGSEDTMYDSALKFAYSKTKREAEQQTLQAHGEVLHNGGRLATCALRPMYIYGEGCRFLLGHMGDGIRNRNVLFRMSLPEALVNPVYVGNVAVGHLQAARSLKDPQKRNAIGGKFYFIADDTPPVSYSDFNHAVMSPLGFSIQEKLMVPLRLFYVFCFVLEFLCTMLRPFVHVVPPLNRQLLTMLNTPFSFSYQRAKKDLGYAPRYTWEEARKHTTEWLASELPKERERIRA</sequence>
<organism evidence="1 2">
    <name type="scientific">Scortum barcoo</name>
    <name type="common">barcoo grunter</name>
    <dbReference type="NCBI Taxonomy" id="214431"/>
    <lineage>
        <taxon>Eukaryota</taxon>
        <taxon>Metazoa</taxon>
        <taxon>Chordata</taxon>
        <taxon>Craniata</taxon>
        <taxon>Vertebrata</taxon>
        <taxon>Euteleostomi</taxon>
        <taxon>Actinopterygii</taxon>
        <taxon>Neopterygii</taxon>
        <taxon>Teleostei</taxon>
        <taxon>Neoteleostei</taxon>
        <taxon>Acanthomorphata</taxon>
        <taxon>Eupercaria</taxon>
        <taxon>Centrarchiformes</taxon>
        <taxon>Terapontoidei</taxon>
        <taxon>Terapontidae</taxon>
        <taxon>Scortum</taxon>
    </lineage>
</organism>
<proteinExistence type="predicted"/>
<name>A0ACB8VLD4_9TELE</name>
<reference evidence="1" key="1">
    <citation type="submission" date="2022-04" db="EMBL/GenBank/DDBJ databases">
        <title>Jade perch genome.</title>
        <authorList>
            <person name="Chao B."/>
        </authorList>
    </citation>
    <scope>NUCLEOTIDE SEQUENCE</scope>
    <source>
        <strain evidence="1">CB-2022</strain>
    </source>
</reference>
<dbReference type="Proteomes" id="UP000831701">
    <property type="component" value="Chromosome 20"/>
</dbReference>
<evidence type="ECO:0000313" key="2">
    <source>
        <dbReference type="Proteomes" id="UP000831701"/>
    </source>
</evidence>
<gene>
    <name evidence="1" type="ORF">L3Q82_004287</name>
</gene>
<comment type="caution">
    <text evidence="1">The sequence shown here is derived from an EMBL/GenBank/DDBJ whole genome shotgun (WGS) entry which is preliminary data.</text>
</comment>
<dbReference type="EMBL" id="CM041550">
    <property type="protein sequence ID" value="KAI3355702.1"/>
    <property type="molecule type" value="Genomic_DNA"/>
</dbReference>